<protein>
    <recommendedName>
        <fullName evidence="2">creatine kinase</fullName>
        <ecNumber evidence="2">2.7.3.2</ecNumber>
    </recommendedName>
</protein>
<evidence type="ECO:0000256" key="2">
    <source>
        <dbReference type="ARBA" id="ARBA00012231"/>
    </source>
</evidence>
<evidence type="ECO:0000256" key="8">
    <source>
        <dbReference type="PROSITE-ProRule" id="PRU00843"/>
    </source>
</evidence>
<evidence type="ECO:0000256" key="5">
    <source>
        <dbReference type="ARBA" id="ARBA00022777"/>
    </source>
</evidence>
<gene>
    <name evidence="11" type="ORF">MATL_G00189700</name>
</gene>
<keyword evidence="3 8" id="KW-0808">Transferase</keyword>
<dbReference type="GO" id="GO:0004111">
    <property type="term" value="F:creatine kinase activity"/>
    <property type="evidence" value="ECO:0007669"/>
    <property type="project" value="UniProtKB-EC"/>
</dbReference>
<feature type="binding site" evidence="8">
    <location>
        <begin position="348"/>
        <end position="353"/>
    </location>
    <ligand>
        <name>ATP</name>
        <dbReference type="ChEBI" id="CHEBI:30616"/>
    </ligand>
</feature>
<evidence type="ECO:0000256" key="3">
    <source>
        <dbReference type="ARBA" id="ARBA00022679"/>
    </source>
</evidence>
<dbReference type="Gene3D" id="3.30.590.10">
    <property type="entry name" value="Glutamine synthetase/guanido kinase, catalytic domain"/>
    <property type="match status" value="1"/>
</dbReference>
<dbReference type="Pfam" id="PF00217">
    <property type="entry name" value="ATP-gua_Ptrans"/>
    <property type="match status" value="1"/>
</dbReference>
<comment type="similarity">
    <text evidence="1 7">Belongs to the ATP:guanido phosphotransferase family.</text>
</comment>
<organism evidence="11 12">
    <name type="scientific">Megalops atlanticus</name>
    <name type="common">Tarpon</name>
    <name type="synonym">Clupea gigantea</name>
    <dbReference type="NCBI Taxonomy" id="7932"/>
    <lineage>
        <taxon>Eukaryota</taxon>
        <taxon>Metazoa</taxon>
        <taxon>Chordata</taxon>
        <taxon>Craniata</taxon>
        <taxon>Vertebrata</taxon>
        <taxon>Euteleostomi</taxon>
        <taxon>Actinopterygii</taxon>
        <taxon>Neopterygii</taxon>
        <taxon>Teleostei</taxon>
        <taxon>Elopiformes</taxon>
        <taxon>Megalopidae</taxon>
        <taxon>Megalops</taxon>
    </lineage>
</organism>
<dbReference type="SUPFAM" id="SSF55931">
    <property type="entry name" value="Glutamine synthetase/guanido kinase"/>
    <property type="match status" value="1"/>
</dbReference>
<dbReference type="Gene3D" id="1.10.135.10">
    <property type="entry name" value="ATP:guanido phosphotransferase, N-terminal domain"/>
    <property type="match status" value="1"/>
</dbReference>
<dbReference type="InterPro" id="IPR036802">
    <property type="entry name" value="ATP-guanido_PTrfase_N_sf"/>
</dbReference>
<dbReference type="InterPro" id="IPR022414">
    <property type="entry name" value="ATP-guanido_PTrfase_cat"/>
</dbReference>
<feature type="domain" description="Phosphagen kinase N-terminal" evidence="9">
    <location>
        <begin position="43"/>
        <end position="132"/>
    </location>
</feature>
<dbReference type="InterPro" id="IPR014746">
    <property type="entry name" value="Gln_synth/guanido_kin_cat_dom"/>
</dbReference>
<evidence type="ECO:0000259" key="10">
    <source>
        <dbReference type="PROSITE" id="PS51510"/>
    </source>
</evidence>
<accession>A0A9D3PNE6</accession>
<dbReference type="SUPFAM" id="SSF48034">
    <property type="entry name" value="Guanido kinase N-terminal domain"/>
    <property type="match status" value="1"/>
</dbReference>
<evidence type="ECO:0000256" key="6">
    <source>
        <dbReference type="ARBA" id="ARBA00022840"/>
    </source>
</evidence>
<evidence type="ECO:0000256" key="7">
    <source>
        <dbReference type="PROSITE-ProRule" id="PRU00842"/>
    </source>
</evidence>
<keyword evidence="6 8" id="KW-0067">ATP-binding</keyword>
<dbReference type="GO" id="GO:0046314">
    <property type="term" value="P:phosphocreatine biosynthetic process"/>
    <property type="evidence" value="ECO:0007669"/>
    <property type="project" value="InterPro"/>
</dbReference>
<evidence type="ECO:0000256" key="1">
    <source>
        <dbReference type="ARBA" id="ARBA00006798"/>
    </source>
</evidence>
<dbReference type="Pfam" id="PF02807">
    <property type="entry name" value="ATP-gua_PtransN"/>
    <property type="match status" value="1"/>
</dbReference>
<reference evidence="11" key="1">
    <citation type="submission" date="2021-01" db="EMBL/GenBank/DDBJ databases">
        <authorList>
            <person name="Zahm M."/>
            <person name="Roques C."/>
            <person name="Cabau C."/>
            <person name="Klopp C."/>
            <person name="Donnadieu C."/>
            <person name="Jouanno E."/>
            <person name="Lampietro C."/>
            <person name="Louis A."/>
            <person name="Herpin A."/>
            <person name="Echchiki A."/>
            <person name="Berthelot C."/>
            <person name="Parey E."/>
            <person name="Roest-Crollius H."/>
            <person name="Braasch I."/>
            <person name="Postlethwait J."/>
            <person name="Bobe J."/>
            <person name="Montfort J."/>
            <person name="Bouchez O."/>
            <person name="Begum T."/>
            <person name="Mejri S."/>
            <person name="Adams A."/>
            <person name="Chen W.-J."/>
            <person name="Guiguen Y."/>
        </authorList>
    </citation>
    <scope>NUCLEOTIDE SEQUENCE</scope>
    <source>
        <strain evidence="11">YG-15Mar2019-1</strain>
        <tissue evidence="11">Brain</tissue>
    </source>
</reference>
<feature type="binding site" evidence="8">
    <location>
        <begin position="161"/>
        <end position="165"/>
    </location>
    <ligand>
        <name>ATP</name>
        <dbReference type="ChEBI" id="CHEBI:30616"/>
    </ligand>
</feature>
<evidence type="ECO:0000313" key="12">
    <source>
        <dbReference type="Proteomes" id="UP001046870"/>
    </source>
</evidence>
<dbReference type="OrthoDB" id="432281at2759"/>
<evidence type="ECO:0000256" key="4">
    <source>
        <dbReference type="ARBA" id="ARBA00022741"/>
    </source>
</evidence>
<evidence type="ECO:0000313" key="11">
    <source>
        <dbReference type="EMBL" id="KAG7462909.1"/>
    </source>
</evidence>
<dbReference type="FunFam" id="3.30.590.10:FF:000014">
    <property type="entry name" value="arginine kinase"/>
    <property type="match status" value="1"/>
</dbReference>
<keyword evidence="12" id="KW-1185">Reference proteome</keyword>
<comment type="caution">
    <text evidence="8">Lacks conserved residue(s) required for the propagation of feature annotation.</text>
</comment>
<dbReference type="PROSITE" id="PS51510">
    <property type="entry name" value="PHOSPHAGEN_KINASE_C"/>
    <property type="match status" value="1"/>
</dbReference>
<proteinExistence type="inferred from homology"/>
<evidence type="ECO:0000259" key="9">
    <source>
        <dbReference type="PROSITE" id="PS51509"/>
    </source>
</evidence>
<dbReference type="EMBL" id="JAFDVH010000016">
    <property type="protein sequence ID" value="KAG7462909.1"/>
    <property type="molecule type" value="Genomic_DNA"/>
</dbReference>
<feature type="binding site" evidence="8">
    <location>
        <begin position="320"/>
        <end position="324"/>
    </location>
    <ligand>
        <name>ATP</name>
        <dbReference type="ChEBI" id="CHEBI:30616"/>
    </ligand>
</feature>
<comment type="caution">
    <text evidence="11">The sequence shown here is derived from an EMBL/GenBank/DDBJ whole genome shotgun (WGS) entry which is preliminary data.</text>
</comment>
<sequence length="404" mass="46234">MPKKRYPEPRMWKIKPPIEYPMEMKYRPILESLVPLDPMSLIRLKRGTPEEEFPSLDQNYTVMGHILTLNMYKRQYDRATDSGVIFSDVIQPGLEDPGQLSGPVSVGCLAGDAQCYILFCDFFDRIIEAYHGYKMTSNQESDFNYDNLKGGDDFDREYVLGCEVRMSRCIEDFSFPVHCCRGERRQLLSLAKKALGQVEEELPGQLHSLEELTEDTLGEALTMETATDVRRRTGVARDWPDARAVWISKEGNLAVWINIDDHLQLVSARTDSNIKKAFESACVHLQKLEAQYRKLRRSFVWKQHLGWVVSSPAEVGTGLKASVQLKLRHLPQHKRLQNILERLRLCMDFTGSSEVYKVSNAHTIGFTEVELMQLLVDGVKLLIVMDRTLEDPEGSIDHLVPAQK</sequence>
<feature type="domain" description="Phosphagen kinase C-terminal" evidence="10">
    <location>
        <begin position="158"/>
        <end position="389"/>
    </location>
</feature>
<dbReference type="EC" id="2.7.3.2" evidence="2"/>
<dbReference type="GO" id="GO:0005524">
    <property type="term" value="F:ATP binding"/>
    <property type="evidence" value="ECO:0007669"/>
    <property type="project" value="UniProtKB-UniRule"/>
</dbReference>
<dbReference type="PANTHER" id="PTHR11547:SF52">
    <property type="entry name" value="CREATINE KINASE"/>
    <property type="match status" value="1"/>
</dbReference>
<dbReference type="AlphaFoldDB" id="A0A9D3PNE6"/>
<dbReference type="InterPro" id="IPR000749">
    <property type="entry name" value="ATP-guanido_PTrfase"/>
</dbReference>
<name>A0A9D3PNE6_MEGAT</name>
<dbReference type="Proteomes" id="UP001046870">
    <property type="component" value="Chromosome 16"/>
</dbReference>
<dbReference type="GO" id="GO:0005615">
    <property type="term" value="C:extracellular space"/>
    <property type="evidence" value="ECO:0007669"/>
    <property type="project" value="TreeGrafter"/>
</dbReference>
<keyword evidence="4 8" id="KW-0547">Nucleotide-binding</keyword>
<dbReference type="PROSITE" id="PS51509">
    <property type="entry name" value="PHOSPHAGEN_KINASE_N"/>
    <property type="match status" value="1"/>
</dbReference>
<dbReference type="InterPro" id="IPR022413">
    <property type="entry name" value="ATP-guanido_PTrfase_N"/>
</dbReference>
<keyword evidence="5 8" id="KW-0418">Kinase</keyword>
<dbReference type="PANTHER" id="PTHR11547">
    <property type="entry name" value="ARGININE OR CREATINE KINASE"/>
    <property type="match status" value="1"/>
</dbReference>